<dbReference type="Gene3D" id="2.40.290.10">
    <property type="match status" value="1"/>
</dbReference>
<dbReference type="GO" id="GO:0006310">
    <property type="term" value="P:DNA recombination"/>
    <property type="evidence" value="ECO:0007669"/>
    <property type="project" value="UniProtKB-KW"/>
</dbReference>
<protein>
    <recommendedName>
        <fullName evidence="2">Non-homologous end joining protein Ku</fullName>
    </recommendedName>
</protein>
<comment type="similarity">
    <text evidence="2">Belongs to the prokaryotic Ku family.</text>
</comment>
<name>A0A5C4XA43_9HYPH</name>
<dbReference type="PANTHER" id="PTHR41251">
    <property type="entry name" value="NON-HOMOLOGOUS END JOINING PROTEIN KU"/>
    <property type="match status" value="1"/>
</dbReference>
<dbReference type="GO" id="GO:0003690">
    <property type="term" value="F:double-stranded DNA binding"/>
    <property type="evidence" value="ECO:0007669"/>
    <property type="project" value="UniProtKB-UniRule"/>
</dbReference>
<dbReference type="EMBL" id="VDMN01000009">
    <property type="protein sequence ID" value="TNM60353.1"/>
    <property type="molecule type" value="Genomic_DNA"/>
</dbReference>
<dbReference type="InterPro" id="IPR016194">
    <property type="entry name" value="SPOC-like_C_dom_sf"/>
</dbReference>
<comment type="caution">
    <text evidence="5">The sequence shown here is derived from an EMBL/GenBank/DDBJ whole genome shotgun (WGS) entry which is preliminary data.</text>
</comment>
<evidence type="ECO:0000313" key="6">
    <source>
        <dbReference type="Proteomes" id="UP000311605"/>
    </source>
</evidence>
<dbReference type="SMART" id="SM00559">
    <property type="entry name" value="Ku78"/>
    <property type="match status" value="1"/>
</dbReference>
<evidence type="ECO:0000313" key="5">
    <source>
        <dbReference type="EMBL" id="TNM60353.1"/>
    </source>
</evidence>
<comment type="function">
    <text evidence="2">With LigD forms a non-homologous end joining (NHEJ) DNA repair enzyme, which repairs dsDNA breaks with reduced fidelity. Binds linear dsDNA with 5'- and 3'- overhangs but not closed circular dsDNA nor ssDNA. Recruits and stimulates the ligase activity of LigD.</text>
</comment>
<dbReference type="HAMAP" id="MF_01875">
    <property type="entry name" value="Prokaryotic_Ku"/>
    <property type="match status" value="1"/>
</dbReference>
<dbReference type="PIRSF" id="PIRSF006493">
    <property type="entry name" value="Prok_Ku"/>
    <property type="match status" value="1"/>
</dbReference>
<keyword evidence="6" id="KW-1185">Reference proteome</keyword>
<keyword evidence="2" id="KW-0233">DNA recombination</keyword>
<dbReference type="InterPro" id="IPR006164">
    <property type="entry name" value="DNA_bd_Ku70/Ku80"/>
</dbReference>
<evidence type="ECO:0000259" key="4">
    <source>
        <dbReference type="SMART" id="SM00559"/>
    </source>
</evidence>
<gene>
    <name evidence="2" type="primary">ku</name>
    <name evidence="5" type="ORF">FHP24_26545</name>
</gene>
<dbReference type="OrthoDB" id="9780854at2"/>
<evidence type="ECO:0000256" key="1">
    <source>
        <dbReference type="ARBA" id="ARBA00023125"/>
    </source>
</evidence>
<proteinExistence type="inferred from homology"/>
<dbReference type="Proteomes" id="UP000311605">
    <property type="component" value="Unassembled WGS sequence"/>
</dbReference>
<dbReference type="CDD" id="cd00789">
    <property type="entry name" value="KU_like"/>
    <property type="match status" value="1"/>
</dbReference>
<keyword evidence="2" id="KW-0227">DNA damage</keyword>
<keyword evidence="1 2" id="KW-0238">DNA-binding</keyword>
<dbReference type="NCBIfam" id="TIGR02772">
    <property type="entry name" value="Ku_bact"/>
    <property type="match status" value="1"/>
</dbReference>
<feature type="domain" description="Ku" evidence="4">
    <location>
        <begin position="55"/>
        <end position="185"/>
    </location>
</feature>
<feature type="region of interest" description="Disordered" evidence="3">
    <location>
        <begin position="227"/>
        <end position="251"/>
    </location>
</feature>
<dbReference type="GO" id="GO:0006303">
    <property type="term" value="P:double-strand break repair via nonhomologous end joining"/>
    <property type="evidence" value="ECO:0007669"/>
    <property type="project" value="UniProtKB-UniRule"/>
</dbReference>
<dbReference type="PANTHER" id="PTHR41251:SF1">
    <property type="entry name" value="NON-HOMOLOGOUS END JOINING PROTEIN KU"/>
    <property type="match status" value="1"/>
</dbReference>
<evidence type="ECO:0000256" key="3">
    <source>
        <dbReference type="SAM" id="MobiDB-lite"/>
    </source>
</evidence>
<reference evidence="5 6" key="1">
    <citation type="submission" date="2019-06" db="EMBL/GenBank/DDBJ databases">
        <title>The draft genome of Rhizobium smilacinae PTYR-5.</title>
        <authorList>
            <person name="Liu L."/>
            <person name="Li L."/>
            <person name="Zhang X."/>
        </authorList>
    </citation>
    <scope>NUCLEOTIDE SEQUENCE [LARGE SCALE GENOMIC DNA]</scope>
    <source>
        <strain evidence="5 6">PTYR-5</strain>
    </source>
</reference>
<keyword evidence="2" id="KW-0234">DNA repair</keyword>
<dbReference type="RefSeq" id="WP_139679251.1">
    <property type="nucleotide sequence ID" value="NZ_VDMN01000009.1"/>
</dbReference>
<dbReference type="InterPro" id="IPR009187">
    <property type="entry name" value="Prok_Ku"/>
</dbReference>
<dbReference type="AlphaFoldDB" id="A0A5C4XA43"/>
<dbReference type="Pfam" id="PF02735">
    <property type="entry name" value="Ku"/>
    <property type="match status" value="1"/>
</dbReference>
<evidence type="ECO:0000256" key="2">
    <source>
        <dbReference type="HAMAP-Rule" id="MF_01875"/>
    </source>
</evidence>
<dbReference type="SUPFAM" id="SSF100939">
    <property type="entry name" value="SPOC domain-like"/>
    <property type="match status" value="1"/>
</dbReference>
<accession>A0A5C4XA43</accession>
<organism evidence="5 6">
    <name type="scientific">Aliirhizobium smilacinae</name>
    <dbReference type="NCBI Taxonomy" id="1395944"/>
    <lineage>
        <taxon>Bacteria</taxon>
        <taxon>Pseudomonadati</taxon>
        <taxon>Pseudomonadota</taxon>
        <taxon>Alphaproteobacteria</taxon>
        <taxon>Hyphomicrobiales</taxon>
        <taxon>Rhizobiaceae</taxon>
        <taxon>Aliirhizobium</taxon>
    </lineage>
</organism>
<comment type="subunit">
    <text evidence="2">Homodimer. Interacts with LigD.</text>
</comment>
<sequence length="271" mass="31050">MPLRPYWKGYLKLSLVTCSVEMTPATSDSEKIKFHTLNRATNNRVLSQYVDSVTGKAVREPDEVKGYQRAEDDYVMLEDDDLEHVALESTKTIDISIFTPRDEIDWIWLDKPYYLTPNDKVSEEAFAVIRAAMDAKKMVGVSRLVLGRRERAVMLDPRGKGIVLWTLRYGDEVRDAKDYFDGVSKAKPDKDALPLIRKLIKKQTRHWDAEMVSDPVQENLLDIIKSKKKHRKPTAAKTSEPGKAEKPSNVIDIMDALRKSVEADNRRSKKK</sequence>